<dbReference type="PANTHER" id="PTHR47163">
    <property type="entry name" value="DDE_TNP_IS1595 DOMAIN-CONTAINING PROTEIN"/>
    <property type="match status" value="1"/>
</dbReference>
<feature type="non-terminal residue" evidence="2">
    <location>
        <position position="223"/>
    </location>
</feature>
<protein>
    <submittedName>
        <fullName evidence="2">IS1595 family transposase</fullName>
    </submittedName>
</protein>
<dbReference type="PANTHER" id="PTHR47163:SF2">
    <property type="entry name" value="SI:DKEY-17M8.2"/>
    <property type="match status" value="1"/>
</dbReference>
<proteinExistence type="predicted"/>
<dbReference type="Proteomes" id="UP000434052">
    <property type="component" value="Unassembled WGS sequence"/>
</dbReference>
<comment type="caution">
    <text evidence="2">The sequence shown here is derived from an EMBL/GenBank/DDBJ whole genome shotgun (WGS) entry which is preliminary data.</text>
</comment>
<evidence type="ECO:0000259" key="1">
    <source>
        <dbReference type="SMART" id="SM01126"/>
    </source>
</evidence>
<dbReference type="EMBL" id="QMIF01000038">
    <property type="protein sequence ID" value="TVM29876.1"/>
    <property type="molecule type" value="Genomic_DNA"/>
</dbReference>
<gene>
    <name evidence="2" type="ORF">DQK91_21835</name>
</gene>
<sequence>MAAGNKYVYRSRISEKKFRELVRLFALDIDAQRVTAMTKLNRNTVNRYLRLLRMAMARACEEESPFLGQVEMDESYFGPRRVRGVVGRGAGRKTIVFGILERGGRVYTQVVPNCSRKVIHAIIQGKVDQESEVFSDQYGSYDGLVDLGYQRHYRIRHGKGEFARGTNHINGIESFWSFAKRRLQKFHGVPKATFYLHLKECEFRFNHRYVDLYKILLKLCREN</sequence>
<dbReference type="InterPro" id="IPR053164">
    <property type="entry name" value="IS1016-like_transposase"/>
</dbReference>
<dbReference type="OrthoDB" id="9783459at2"/>
<dbReference type="AlphaFoldDB" id="A0A6P1Z9P6"/>
<evidence type="ECO:0000313" key="3">
    <source>
        <dbReference type="Proteomes" id="UP000434052"/>
    </source>
</evidence>
<dbReference type="InterPro" id="IPR024445">
    <property type="entry name" value="Tnp_ISXO2-like"/>
</dbReference>
<dbReference type="Pfam" id="PF12762">
    <property type="entry name" value="DDE_Tnp_IS1595"/>
    <property type="match status" value="1"/>
</dbReference>
<reference evidence="2 3" key="1">
    <citation type="submission" date="2018-06" db="EMBL/GenBank/DDBJ databases">
        <title>Complete genome of Desulfovibrio marinus P48SEP.</title>
        <authorList>
            <person name="Crispim J.S."/>
            <person name="Vidigal P.M.P."/>
            <person name="Silva L.C.F."/>
            <person name="Araujo L.C."/>
            <person name="Laguardia C.N."/>
            <person name="Dias R.S."/>
            <person name="Sousa M.P."/>
            <person name="Paula S.O."/>
            <person name="Silva C."/>
        </authorList>
    </citation>
    <scope>NUCLEOTIDE SEQUENCE [LARGE SCALE GENOMIC DNA]</scope>
    <source>
        <strain evidence="2 3">P48SEP</strain>
    </source>
</reference>
<dbReference type="RefSeq" id="WP_144307522.1">
    <property type="nucleotide sequence ID" value="NZ_QMIF01000038.1"/>
</dbReference>
<name>A0A6P1Z9P6_9BACT</name>
<evidence type="ECO:0000313" key="2">
    <source>
        <dbReference type="EMBL" id="TVM29876.1"/>
    </source>
</evidence>
<feature type="domain" description="ISXO2-like transposase" evidence="1">
    <location>
        <begin position="65"/>
        <end position="206"/>
    </location>
</feature>
<organism evidence="2 3">
    <name type="scientific">Oceanidesulfovibrio marinus</name>
    <dbReference type="NCBI Taxonomy" id="370038"/>
    <lineage>
        <taxon>Bacteria</taxon>
        <taxon>Pseudomonadati</taxon>
        <taxon>Thermodesulfobacteriota</taxon>
        <taxon>Desulfovibrionia</taxon>
        <taxon>Desulfovibrionales</taxon>
        <taxon>Desulfovibrionaceae</taxon>
        <taxon>Oceanidesulfovibrio</taxon>
    </lineage>
</organism>
<dbReference type="SMART" id="SM01126">
    <property type="entry name" value="DDE_Tnp_IS1595"/>
    <property type="match status" value="1"/>
</dbReference>
<accession>A0A6P1Z9P6</accession>
<dbReference type="NCBIfam" id="NF033547">
    <property type="entry name" value="transpos_IS1595"/>
    <property type="match status" value="1"/>
</dbReference>